<dbReference type="AlphaFoldDB" id="A0A4Q4TFG2"/>
<evidence type="ECO:0000256" key="1">
    <source>
        <dbReference type="SAM" id="Phobius"/>
    </source>
</evidence>
<feature type="transmembrane region" description="Helical" evidence="1">
    <location>
        <begin position="141"/>
        <end position="164"/>
    </location>
</feature>
<evidence type="ECO:0000313" key="3">
    <source>
        <dbReference type="Proteomes" id="UP000293360"/>
    </source>
</evidence>
<accession>A0A4Q4TFG2</accession>
<gene>
    <name evidence="2" type="ORF">DL764_003728</name>
</gene>
<keyword evidence="3" id="KW-1185">Reference proteome</keyword>
<comment type="caution">
    <text evidence="2">The sequence shown here is derived from an EMBL/GenBank/DDBJ whole genome shotgun (WGS) entry which is preliminary data.</text>
</comment>
<sequence>MSRYFPHTAYAEDQPLAKTILTTHVLARSVTTGTAIGGVLFTSRLLYQSITKKTAAPSPSLSIRQSGTRAFLHMAGTSTLWTLGIVSAGLVARMWGREDIEWRDRAWRLLESPGQLETDDWTCAGMVAGLAASAAARRPPLGWVGVLGSVGTGSFAGMLGYMGWRYGVHGGRFPDTKKKDGE</sequence>
<organism evidence="2 3">
    <name type="scientific">Monosporascus ibericus</name>
    <dbReference type="NCBI Taxonomy" id="155417"/>
    <lineage>
        <taxon>Eukaryota</taxon>
        <taxon>Fungi</taxon>
        <taxon>Dikarya</taxon>
        <taxon>Ascomycota</taxon>
        <taxon>Pezizomycotina</taxon>
        <taxon>Sordariomycetes</taxon>
        <taxon>Xylariomycetidae</taxon>
        <taxon>Xylariales</taxon>
        <taxon>Xylariales incertae sedis</taxon>
        <taxon>Monosporascus</taxon>
    </lineage>
</organism>
<keyword evidence="1" id="KW-0812">Transmembrane</keyword>
<name>A0A4Q4TFG2_9PEZI</name>
<reference evidence="2 3" key="1">
    <citation type="submission" date="2018-06" db="EMBL/GenBank/DDBJ databases">
        <title>Complete Genomes of Monosporascus.</title>
        <authorList>
            <person name="Robinson A.J."/>
            <person name="Natvig D.O."/>
        </authorList>
    </citation>
    <scope>NUCLEOTIDE SEQUENCE [LARGE SCALE GENOMIC DNA]</scope>
    <source>
        <strain evidence="2 3">CBS 110550</strain>
    </source>
</reference>
<dbReference type="EMBL" id="QJNU01000167">
    <property type="protein sequence ID" value="RYP05551.1"/>
    <property type="molecule type" value="Genomic_DNA"/>
</dbReference>
<feature type="transmembrane region" description="Helical" evidence="1">
    <location>
        <begin position="70"/>
        <end position="95"/>
    </location>
</feature>
<keyword evidence="1" id="KW-0472">Membrane</keyword>
<evidence type="ECO:0000313" key="2">
    <source>
        <dbReference type="EMBL" id="RYP05551.1"/>
    </source>
</evidence>
<protein>
    <submittedName>
        <fullName evidence="2">Uncharacterized protein</fullName>
    </submittedName>
</protein>
<dbReference type="OrthoDB" id="544298at2759"/>
<dbReference type="Proteomes" id="UP000293360">
    <property type="component" value="Unassembled WGS sequence"/>
</dbReference>
<proteinExistence type="predicted"/>
<keyword evidence="1" id="KW-1133">Transmembrane helix</keyword>